<feature type="transmembrane region" description="Helical" evidence="2">
    <location>
        <begin position="12"/>
        <end position="35"/>
    </location>
</feature>
<name>A0A545TRW3_9PROT</name>
<dbReference type="InterPro" id="IPR036291">
    <property type="entry name" value="NAD(P)-bd_dom_sf"/>
</dbReference>
<feature type="transmembrane region" description="Helical" evidence="2">
    <location>
        <begin position="111"/>
        <end position="129"/>
    </location>
</feature>
<sequence>MKVKSHKLPRALAALLHDIFMAGLSFVIALSLRLGSEALPHVTNHLIPAWFLFIAVCGSVFWATGLYRGIWRYASMNDLAAIVKAVTIAVMIYVPIAFLTTRAVDIPRSSVIINWFVLVFLLGAPRMAYRVFKDRGLRHLLERSRHLRVPVLVVGTGDAAEVFIREMARDRDGAYDVLGVVDDRGTRVGRSIHEVPVLGHINDLEKIVNSLTLRDGRRPRRIILAKSLEREAMQALLGLAEQLDLHIDRMPRLTDFRINAEGAASGGIEVRPIAIEDLLGRSQAKLDRASMRQLIANRRVMITGAGGSIGSELVRQIAAFGPSRLILFDNAEHLLYSIDLEISEKYPQMSQRTVLGDVRDAVRLNVTMAEERPELLFHAAALKHVPMVEANPIEGVLTNVIGTRNTADACRKHGVGAMVLISTDKAINPPNVMGATKRLAESYCQALDIAGRAGSGTRYVTVRFGNVLGSTGSVVPLFTRQLESGGPLTVTHPDMTRYFMTIREAVELVLQASVLGANAPSEEAGKIYVLDMGKPIKIEDLARQMIRLGGLRPEKDIKIVYTGLRPGEKLYEELFHELEPLVETSHPSLHLASPRTTNLELLSRSLDDLNTSAAARDHATVAQQLQRLVPEYRKAATQSEDAVVVAL</sequence>
<dbReference type="InterPro" id="IPR029063">
    <property type="entry name" value="SAM-dependent_MTases_sf"/>
</dbReference>
<dbReference type="Proteomes" id="UP000315252">
    <property type="component" value="Unassembled WGS sequence"/>
</dbReference>
<gene>
    <name evidence="4" type="ORF">FKG95_13675</name>
</gene>
<proteinExistence type="inferred from homology"/>
<dbReference type="Pfam" id="PF02719">
    <property type="entry name" value="Polysacc_synt_2"/>
    <property type="match status" value="1"/>
</dbReference>
<dbReference type="EMBL" id="VHSH01000004">
    <property type="protein sequence ID" value="TQV79967.1"/>
    <property type="molecule type" value="Genomic_DNA"/>
</dbReference>
<dbReference type="InterPro" id="IPR051203">
    <property type="entry name" value="Polysaccharide_Synthase-Rel"/>
</dbReference>
<evidence type="ECO:0000313" key="5">
    <source>
        <dbReference type="Proteomes" id="UP000315252"/>
    </source>
</evidence>
<accession>A0A545TRW3</accession>
<feature type="transmembrane region" description="Helical" evidence="2">
    <location>
        <begin position="79"/>
        <end position="99"/>
    </location>
</feature>
<dbReference type="Gene3D" id="3.40.50.720">
    <property type="entry name" value="NAD(P)-binding Rossmann-like Domain"/>
    <property type="match status" value="2"/>
</dbReference>
<organism evidence="4 5">
    <name type="scientific">Denitrobaculum tricleocarpae</name>
    <dbReference type="NCBI Taxonomy" id="2591009"/>
    <lineage>
        <taxon>Bacteria</taxon>
        <taxon>Pseudomonadati</taxon>
        <taxon>Pseudomonadota</taxon>
        <taxon>Alphaproteobacteria</taxon>
        <taxon>Rhodospirillales</taxon>
        <taxon>Rhodospirillaceae</taxon>
        <taxon>Denitrobaculum</taxon>
    </lineage>
</organism>
<dbReference type="PANTHER" id="PTHR43318:SF1">
    <property type="entry name" value="POLYSACCHARIDE BIOSYNTHESIS PROTEIN EPSC-RELATED"/>
    <property type="match status" value="1"/>
</dbReference>
<feature type="domain" description="Polysaccharide biosynthesis protein CapD-like" evidence="3">
    <location>
        <begin position="300"/>
        <end position="591"/>
    </location>
</feature>
<evidence type="ECO:0000256" key="2">
    <source>
        <dbReference type="SAM" id="Phobius"/>
    </source>
</evidence>
<feature type="transmembrane region" description="Helical" evidence="2">
    <location>
        <begin position="47"/>
        <end position="67"/>
    </location>
</feature>
<dbReference type="AlphaFoldDB" id="A0A545TRW3"/>
<keyword evidence="5" id="KW-1185">Reference proteome</keyword>
<protein>
    <submittedName>
        <fullName evidence="4">Polysaccharide biosynthesis protein</fullName>
    </submittedName>
</protein>
<evidence type="ECO:0000313" key="4">
    <source>
        <dbReference type="EMBL" id="TQV79967.1"/>
    </source>
</evidence>
<dbReference type="Pfam" id="PF13727">
    <property type="entry name" value="CoA_binding_3"/>
    <property type="match status" value="1"/>
</dbReference>
<comment type="caution">
    <text evidence="4">The sequence shown here is derived from an EMBL/GenBank/DDBJ whole genome shotgun (WGS) entry which is preliminary data.</text>
</comment>
<dbReference type="CDD" id="cd05237">
    <property type="entry name" value="UDP_invert_4-6DH_SDR_e"/>
    <property type="match status" value="1"/>
</dbReference>
<evidence type="ECO:0000259" key="3">
    <source>
        <dbReference type="Pfam" id="PF02719"/>
    </source>
</evidence>
<dbReference type="InterPro" id="IPR003869">
    <property type="entry name" value="Polysac_CapD-like"/>
</dbReference>
<reference evidence="4 5" key="1">
    <citation type="submission" date="2019-06" db="EMBL/GenBank/DDBJ databases">
        <title>Whole genome sequence for Rhodospirillaceae sp. R148.</title>
        <authorList>
            <person name="Wang G."/>
        </authorList>
    </citation>
    <scope>NUCLEOTIDE SEQUENCE [LARGE SCALE GENOMIC DNA]</scope>
    <source>
        <strain evidence="4 5">R148</strain>
    </source>
</reference>
<evidence type="ECO:0000256" key="1">
    <source>
        <dbReference type="ARBA" id="ARBA00007430"/>
    </source>
</evidence>
<dbReference type="SUPFAM" id="SSF53335">
    <property type="entry name" value="S-adenosyl-L-methionine-dependent methyltransferases"/>
    <property type="match status" value="1"/>
</dbReference>
<keyword evidence="2" id="KW-0812">Transmembrane</keyword>
<dbReference type="PANTHER" id="PTHR43318">
    <property type="entry name" value="UDP-N-ACETYLGLUCOSAMINE 4,6-DEHYDRATASE"/>
    <property type="match status" value="1"/>
</dbReference>
<dbReference type="SUPFAM" id="SSF51735">
    <property type="entry name" value="NAD(P)-binding Rossmann-fold domains"/>
    <property type="match status" value="1"/>
</dbReference>
<comment type="similarity">
    <text evidence="1">Belongs to the polysaccharide synthase family.</text>
</comment>
<keyword evidence="2" id="KW-1133">Transmembrane helix</keyword>
<dbReference type="OrthoDB" id="9803111at2"/>
<keyword evidence="2" id="KW-0472">Membrane</keyword>